<dbReference type="InterPro" id="IPR029063">
    <property type="entry name" value="SAM-dependent_MTases_sf"/>
</dbReference>
<comment type="caution">
    <text evidence="2">The sequence shown here is derived from an EMBL/GenBank/DDBJ whole genome shotgun (WGS) entry which is preliminary data.</text>
</comment>
<dbReference type="PANTHER" id="PTHR34203">
    <property type="entry name" value="METHYLTRANSFERASE, FKBM FAMILY PROTEIN"/>
    <property type="match status" value="1"/>
</dbReference>
<gene>
    <name evidence="2" type="ORF">A2961_01665</name>
</gene>
<evidence type="ECO:0000313" key="2">
    <source>
        <dbReference type="EMBL" id="OGM65294.1"/>
    </source>
</evidence>
<dbReference type="Proteomes" id="UP000177082">
    <property type="component" value="Unassembled WGS sequence"/>
</dbReference>
<dbReference type="SUPFAM" id="SSF53335">
    <property type="entry name" value="S-adenosyl-L-methionine-dependent methyltransferases"/>
    <property type="match status" value="1"/>
</dbReference>
<dbReference type="Gene3D" id="3.40.50.150">
    <property type="entry name" value="Vaccinia Virus protein VP39"/>
    <property type="match status" value="1"/>
</dbReference>
<feature type="domain" description="Methyltransferase FkbM" evidence="1">
    <location>
        <begin position="127"/>
        <end position="290"/>
    </location>
</feature>
<evidence type="ECO:0000259" key="1">
    <source>
        <dbReference type="Pfam" id="PF05050"/>
    </source>
</evidence>
<evidence type="ECO:0000313" key="3">
    <source>
        <dbReference type="Proteomes" id="UP000177082"/>
    </source>
</evidence>
<name>A0A1F8BMJ3_9BACT</name>
<dbReference type="InterPro" id="IPR052514">
    <property type="entry name" value="SAM-dependent_MTase"/>
</dbReference>
<dbReference type="CDD" id="cd02440">
    <property type="entry name" value="AdoMet_MTases"/>
    <property type="match status" value="1"/>
</dbReference>
<dbReference type="EMBL" id="MGHF01000001">
    <property type="protein sequence ID" value="OGM65294.1"/>
    <property type="molecule type" value="Genomic_DNA"/>
</dbReference>
<dbReference type="AlphaFoldDB" id="A0A1F8BMJ3"/>
<dbReference type="Pfam" id="PF05050">
    <property type="entry name" value="Methyltransf_21"/>
    <property type="match status" value="1"/>
</dbReference>
<protein>
    <recommendedName>
        <fullName evidence="1">Methyltransferase FkbM domain-containing protein</fullName>
    </recommendedName>
</protein>
<sequence>MGEICSNFFERTPRQNKNGTGDKETLRIVKTGERTGQVMNTKKILQGIYRAVIFILGRYGIGGFHLIRVAHCFVRRKLISNFIFVQGHKMFLDSKDSLNLSINNGVFEKFETELIKKEIKQGNIVLDIGSNIGYYTLIFAKLVGYNGKVFAFEPDPTNFAILKKNIEINGYKNVVLINKAVSNITGGLKLFLCEDNKGDHRIYDSKDGRKSIEIESVRIDDYFKNLNNKINFIKMDIQGAEYDALKGMCRFLNRNKNVKIITEFCPIGLKRSGVKPIEFLKLLLRYGFKISEVNEAKNKVIPIDTPSLLLNELKEYTFKKENFTNLLCEKPLSKPSRIHVRSWEWTRLEIMRSRKVTRGSNPLISAKPQ</sequence>
<reference evidence="2 3" key="1">
    <citation type="journal article" date="2016" name="Nat. Commun.">
        <title>Thousands of microbial genomes shed light on interconnected biogeochemical processes in an aquifer system.</title>
        <authorList>
            <person name="Anantharaman K."/>
            <person name="Brown C.T."/>
            <person name="Hug L.A."/>
            <person name="Sharon I."/>
            <person name="Castelle C.J."/>
            <person name="Probst A.J."/>
            <person name="Thomas B.C."/>
            <person name="Singh A."/>
            <person name="Wilkins M.J."/>
            <person name="Karaoz U."/>
            <person name="Brodie E.L."/>
            <person name="Williams K.H."/>
            <person name="Hubbard S.S."/>
            <person name="Banfield J.F."/>
        </authorList>
    </citation>
    <scope>NUCLEOTIDE SEQUENCE [LARGE SCALE GENOMIC DNA]</scope>
</reference>
<proteinExistence type="predicted"/>
<dbReference type="InterPro" id="IPR006342">
    <property type="entry name" value="FkbM_mtfrase"/>
</dbReference>
<dbReference type="STRING" id="1802519.A2961_01665"/>
<dbReference type="NCBIfam" id="TIGR01444">
    <property type="entry name" value="fkbM_fam"/>
    <property type="match status" value="1"/>
</dbReference>
<accession>A0A1F8BMJ3</accession>
<organism evidence="2 3">
    <name type="scientific">Candidatus Woesebacteria bacterium RIFCSPLOWO2_01_FULL_39_21</name>
    <dbReference type="NCBI Taxonomy" id="1802519"/>
    <lineage>
        <taxon>Bacteria</taxon>
        <taxon>Candidatus Woeseibacteriota</taxon>
    </lineage>
</organism>
<dbReference type="PANTHER" id="PTHR34203:SF15">
    <property type="entry name" value="SLL1173 PROTEIN"/>
    <property type="match status" value="1"/>
</dbReference>